<dbReference type="AlphaFoldDB" id="A0A5A7SIP0"/>
<sequence>MMLLSVELLWIILLASFTPVIIQSLAANRGVITGPFESYAYARCEHFVGWFELIMKVRGKIHGEKVVVLIDCRATYNYGVVLGYGAVVKGKGV</sequence>
<accession>A0A5A7SIP0</accession>
<feature type="chain" id="PRO_5022670442" evidence="1">
    <location>
        <begin position="23"/>
        <end position="93"/>
    </location>
</feature>
<name>A0A5A7SIP0_CUCMM</name>
<evidence type="ECO:0000313" key="2">
    <source>
        <dbReference type="EMBL" id="KAA0025169.1"/>
    </source>
</evidence>
<protein>
    <submittedName>
        <fullName evidence="2">Metal transporter Nramp6</fullName>
    </submittedName>
</protein>
<evidence type="ECO:0000256" key="1">
    <source>
        <dbReference type="SAM" id="SignalP"/>
    </source>
</evidence>
<comment type="caution">
    <text evidence="2">The sequence shown here is derived from an EMBL/GenBank/DDBJ whole genome shotgun (WGS) entry which is preliminary data.</text>
</comment>
<gene>
    <name evidence="2" type="ORF">E6C27_scaffold541G00070</name>
</gene>
<keyword evidence="1" id="KW-0732">Signal</keyword>
<proteinExistence type="predicted"/>
<organism evidence="2 3">
    <name type="scientific">Cucumis melo var. makuwa</name>
    <name type="common">Oriental melon</name>
    <dbReference type="NCBI Taxonomy" id="1194695"/>
    <lineage>
        <taxon>Eukaryota</taxon>
        <taxon>Viridiplantae</taxon>
        <taxon>Streptophyta</taxon>
        <taxon>Embryophyta</taxon>
        <taxon>Tracheophyta</taxon>
        <taxon>Spermatophyta</taxon>
        <taxon>Magnoliopsida</taxon>
        <taxon>eudicotyledons</taxon>
        <taxon>Gunneridae</taxon>
        <taxon>Pentapetalae</taxon>
        <taxon>rosids</taxon>
        <taxon>fabids</taxon>
        <taxon>Cucurbitales</taxon>
        <taxon>Cucurbitaceae</taxon>
        <taxon>Benincaseae</taxon>
        <taxon>Cucumis</taxon>
    </lineage>
</organism>
<dbReference type="Proteomes" id="UP000321393">
    <property type="component" value="Unassembled WGS sequence"/>
</dbReference>
<evidence type="ECO:0000313" key="3">
    <source>
        <dbReference type="Proteomes" id="UP000321393"/>
    </source>
</evidence>
<dbReference type="EMBL" id="SSTE01023315">
    <property type="protein sequence ID" value="KAA0025169.1"/>
    <property type="molecule type" value="Genomic_DNA"/>
</dbReference>
<feature type="signal peptide" evidence="1">
    <location>
        <begin position="1"/>
        <end position="22"/>
    </location>
</feature>
<reference evidence="2 3" key="1">
    <citation type="submission" date="2019-08" db="EMBL/GenBank/DDBJ databases">
        <title>Draft genome sequences of two oriental melons (Cucumis melo L. var makuwa).</title>
        <authorList>
            <person name="Kwon S.-Y."/>
        </authorList>
    </citation>
    <scope>NUCLEOTIDE SEQUENCE [LARGE SCALE GENOMIC DNA]</scope>
    <source>
        <strain evidence="3">cv. SW 3</strain>
        <tissue evidence="2">Leaf</tissue>
    </source>
</reference>